<feature type="non-terminal residue" evidence="2">
    <location>
        <position position="1"/>
    </location>
</feature>
<dbReference type="EMBL" id="UOGA01000243">
    <property type="protein sequence ID" value="VAX23322.1"/>
    <property type="molecule type" value="Genomic_DNA"/>
</dbReference>
<protein>
    <submittedName>
        <fullName evidence="2">Uncharacterized protein</fullName>
    </submittedName>
</protein>
<organism evidence="2">
    <name type="scientific">hydrothermal vent metagenome</name>
    <dbReference type="NCBI Taxonomy" id="652676"/>
    <lineage>
        <taxon>unclassified sequences</taxon>
        <taxon>metagenomes</taxon>
        <taxon>ecological metagenomes</taxon>
    </lineage>
</organism>
<dbReference type="EMBL" id="UOGB01000084">
    <property type="protein sequence ID" value="VAX17260.1"/>
    <property type="molecule type" value="Genomic_DNA"/>
</dbReference>
<evidence type="ECO:0000313" key="2">
    <source>
        <dbReference type="EMBL" id="VAX23322.1"/>
    </source>
</evidence>
<name>A0A3B1C5D8_9ZZZZ</name>
<reference evidence="2" key="1">
    <citation type="submission" date="2018-06" db="EMBL/GenBank/DDBJ databases">
        <authorList>
            <person name="Zhirakovskaya E."/>
        </authorList>
    </citation>
    <scope>NUCLEOTIDE SEQUENCE</scope>
</reference>
<proteinExistence type="predicted"/>
<gene>
    <name evidence="1" type="ORF">MNBD_NITROSPINAE03-1679</name>
    <name evidence="2" type="ORF">MNBD_NITROSPINAE04-934</name>
</gene>
<accession>A0A3B1C5D8</accession>
<dbReference type="AlphaFoldDB" id="A0A3B1C5D8"/>
<sequence>PRDVGDGTMRENYDFERDGNTIGYFNCLVQIKKEN</sequence>
<evidence type="ECO:0000313" key="1">
    <source>
        <dbReference type="EMBL" id="VAX17260.1"/>
    </source>
</evidence>